<feature type="non-terminal residue" evidence="3">
    <location>
        <position position="59"/>
    </location>
</feature>
<dbReference type="InterPro" id="IPR036869">
    <property type="entry name" value="J_dom_sf"/>
</dbReference>
<dbReference type="CDD" id="cd06257">
    <property type="entry name" value="DnaJ"/>
    <property type="match status" value="1"/>
</dbReference>
<dbReference type="RefSeq" id="XP_009032144.1">
    <property type="nucleotide sequence ID" value="XM_009033896.1"/>
</dbReference>
<dbReference type="Pfam" id="PF00226">
    <property type="entry name" value="DnaJ"/>
    <property type="match status" value="1"/>
</dbReference>
<dbReference type="GO" id="GO:0005783">
    <property type="term" value="C:endoplasmic reticulum"/>
    <property type="evidence" value="ECO:0007669"/>
    <property type="project" value="TreeGrafter"/>
</dbReference>
<keyword evidence="4" id="KW-1185">Reference proteome</keyword>
<evidence type="ECO:0000256" key="1">
    <source>
        <dbReference type="ARBA" id="ARBA00023186"/>
    </source>
</evidence>
<dbReference type="Proteomes" id="UP000002729">
    <property type="component" value="Unassembled WGS sequence"/>
</dbReference>
<evidence type="ECO:0000259" key="2">
    <source>
        <dbReference type="PROSITE" id="PS50076"/>
    </source>
</evidence>
<evidence type="ECO:0000313" key="4">
    <source>
        <dbReference type="Proteomes" id="UP000002729"/>
    </source>
</evidence>
<accession>F0XVV3</accession>
<gene>
    <name evidence="3" type="ORF">AURANDRAFT_9050</name>
</gene>
<dbReference type="EMBL" id="GL833120">
    <property type="protein sequence ID" value="EGB12669.1"/>
    <property type="molecule type" value="Genomic_DNA"/>
</dbReference>
<dbReference type="SUPFAM" id="SSF46565">
    <property type="entry name" value="Chaperone J-domain"/>
    <property type="match status" value="1"/>
</dbReference>
<sequence length="59" mass="6670">DPYRLLGVAKDADESAIRKAYKKTSLKTHPDRGGRKSLFVAVNKAYAVLADEQTRRDYD</sequence>
<dbReference type="GO" id="GO:0051787">
    <property type="term" value="F:misfolded protein binding"/>
    <property type="evidence" value="ECO:0007669"/>
    <property type="project" value="TreeGrafter"/>
</dbReference>
<organism evidence="4">
    <name type="scientific">Aureococcus anophagefferens</name>
    <name type="common">Harmful bloom alga</name>
    <dbReference type="NCBI Taxonomy" id="44056"/>
    <lineage>
        <taxon>Eukaryota</taxon>
        <taxon>Sar</taxon>
        <taxon>Stramenopiles</taxon>
        <taxon>Ochrophyta</taxon>
        <taxon>Pelagophyceae</taxon>
        <taxon>Pelagomonadales</taxon>
        <taxon>Pelagomonadaceae</taxon>
        <taxon>Aureococcus</taxon>
    </lineage>
</organism>
<protein>
    <recommendedName>
        <fullName evidence="2">J domain-containing protein</fullName>
    </recommendedName>
</protein>
<evidence type="ECO:0000313" key="3">
    <source>
        <dbReference type="EMBL" id="EGB12669.1"/>
    </source>
</evidence>
<dbReference type="GeneID" id="20229335"/>
<dbReference type="PANTHER" id="PTHR44360:SF1">
    <property type="entry name" value="DNAJ HOMOLOG SUBFAMILY B MEMBER 9"/>
    <property type="match status" value="1"/>
</dbReference>
<dbReference type="GO" id="GO:0051087">
    <property type="term" value="F:protein-folding chaperone binding"/>
    <property type="evidence" value="ECO:0007669"/>
    <property type="project" value="TreeGrafter"/>
</dbReference>
<proteinExistence type="predicted"/>
<feature type="domain" description="J" evidence="2">
    <location>
        <begin position="1"/>
        <end position="59"/>
    </location>
</feature>
<dbReference type="GO" id="GO:0036503">
    <property type="term" value="P:ERAD pathway"/>
    <property type="evidence" value="ECO:0007669"/>
    <property type="project" value="TreeGrafter"/>
</dbReference>
<dbReference type="PANTHER" id="PTHR44360">
    <property type="entry name" value="DNAJ HOMOLOG SUBFAMILY B MEMBER 9"/>
    <property type="match status" value="1"/>
</dbReference>
<feature type="non-terminal residue" evidence="3">
    <location>
        <position position="1"/>
    </location>
</feature>
<dbReference type="InterPro" id="IPR018253">
    <property type="entry name" value="DnaJ_domain_CS"/>
</dbReference>
<name>F0XVV3_AURAN</name>
<dbReference type="eggNOG" id="KOG0714">
    <property type="taxonomic scope" value="Eukaryota"/>
</dbReference>
<keyword evidence="1" id="KW-0143">Chaperone</keyword>
<dbReference type="InterPro" id="IPR001623">
    <property type="entry name" value="DnaJ_domain"/>
</dbReference>
<dbReference type="PROSITE" id="PS00636">
    <property type="entry name" value="DNAJ_1"/>
    <property type="match status" value="1"/>
</dbReference>
<reference evidence="3 4" key="1">
    <citation type="journal article" date="2011" name="Proc. Natl. Acad. Sci. U.S.A.">
        <title>Niche of harmful alga Aureococcus anophagefferens revealed through ecogenomics.</title>
        <authorList>
            <person name="Gobler C.J."/>
            <person name="Berry D.L."/>
            <person name="Dyhrman S.T."/>
            <person name="Wilhelm S.W."/>
            <person name="Salamov A."/>
            <person name="Lobanov A.V."/>
            <person name="Zhang Y."/>
            <person name="Collier J.L."/>
            <person name="Wurch L.L."/>
            <person name="Kustka A.B."/>
            <person name="Dill B.D."/>
            <person name="Shah M."/>
            <person name="VerBerkmoes N.C."/>
            <person name="Kuo A."/>
            <person name="Terry A."/>
            <person name="Pangilinan J."/>
            <person name="Lindquist E.A."/>
            <person name="Lucas S."/>
            <person name="Paulsen I.T."/>
            <person name="Hattenrath-Lehmann T.K."/>
            <person name="Talmage S.C."/>
            <person name="Walker E.A."/>
            <person name="Koch F."/>
            <person name="Burson A.M."/>
            <person name="Marcoval M.A."/>
            <person name="Tang Y.Z."/>
            <person name="Lecleir G.R."/>
            <person name="Coyne K.J."/>
            <person name="Berg G.M."/>
            <person name="Bertrand E.M."/>
            <person name="Saito M.A."/>
            <person name="Gladyshev V.N."/>
            <person name="Grigoriev I.V."/>
        </authorList>
    </citation>
    <scope>NUCLEOTIDE SEQUENCE [LARGE SCALE GENOMIC DNA]</scope>
    <source>
        <strain evidence="4">CCMP 1984</strain>
    </source>
</reference>
<dbReference type="OrthoDB" id="10250354at2759"/>
<dbReference type="InParanoid" id="F0XVV3"/>
<dbReference type="PRINTS" id="PR00625">
    <property type="entry name" value="JDOMAIN"/>
</dbReference>
<dbReference type="PROSITE" id="PS50076">
    <property type="entry name" value="DNAJ_2"/>
    <property type="match status" value="1"/>
</dbReference>
<dbReference type="InterPro" id="IPR051948">
    <property type="entry name" value="Hsp70_co-chaperone_J-domain"/>
</dbReference>
<dbReference type="Gene3D" id="1.10.287.110">
    <property type="entry name" value="DnaJ domain"/>
    <property type="match status" value="1"/>
</dbReference>
<dbReference type="SMART" id="SM00271">
    <property type="entry name" value="DnaJ"/>
    <property type="match status" value="1"/>
</dbReference>
<dbReference type="AlphaFoldDB" id="F0XVV3"/>
<dbReference type="KEGG" id="aaf:AURANDRAFT_9050"/>